<dbReference type="EMBL" id="CSBK01000288">
    <property type="protein sequence ID" value="COX21331.1"/>
    <property type="molecule type" value="Genomic_DNA"/>
</dbReference>
<protein>
    <submittedName>
        <fullName evidence="1">Uncharacterized protein</fullName>
    </submittedName>
</protein>
<reference evidence="2" key="1">
    <citation type="submission" date="2015-03" db="EMBL/GenBank/DDBJ databases">
        <authorList>
            <consortium name="Pathogen Informatics"/>
        </authorList>
    </citation>
    <scope>NUCLEOTIDE SEQUENCE [LARGE SCALE GENOMIC DNA]</scope>
    <source>
        <strain evidence="2">N09902308</strain>
    </source>
</reference>
<evidence type="ECO:0000313" key="2">
    <source>
        <dbReference type="Proteomes" id="UP000039021"/>
    </source>
</evidence>
<gene>
    <name evidence="1" type="ORF">ERS007739_00876</name>
</gene>
<dbReference type="Proteomes" id="UP000039021">
    <property type="component" value="Unassembled WGS sequence"/>
</dbReference>
<evidence type="ECO:0000313" key="1">
    <source>
        <dbReference type="EMBL" id="COX21331.1"/>
    </source>
</evidence>
<name>A0A916PAT1_MYCTX</name>
<organism evidence="1 2">
    <name type="scientific">Mycobacterium tuberculosis</name>
    <dbReference type="NCBI Taxonomy" id="1773"/>
    <lineage>
        <taxon>Bacteria</taxon>
        <taxon>Bacillati</taxon>
        <taxon>Actinomycetota</taxon>
        <taxon>Actinomycetes</taxon>
        <taxon>Mycobacteriales</taxon>
        <taxon>Mycobacteriaceae</taxon>
        <taxon>Mycobacterium</taxon>
        <taxon>Mycobacterium tuberculosis complex</taxon>
    </lineage>
</organism>
<accession>A0A916PAT1</accession>
<comment type="caution">
    <text evidence="1">The sequence shown here is derived from an EMBL/GenBank/DDBJ whole genome shotgun (WGS) entry which is preliminary data.</text>
</comment>
<sequence length="83" mass="8825">MNGANRSVKRRSVATFTRSAPVTIVRTCPRSSPAISSSDVLRTANSKPKFGALEICARCLANNCIQRAGRCKNAMGLINTAVS</sequence>
<dbReference type="AlphaFoldDB" id="A0A916PAT1"/>
<proteinExistence type="predicted"/>